<keyword evidence="2" id="KW-1185">Reference proteome</keyword>
<dbReference type="Proteomes" id="UP000290244">
    <property type="component" value="Chromosome"/>
</dbReference>
<accession>A0A4P6P620</accession>
<organism evidence="1 2">
    <name type="scientific">Litorilituus sediminis</name>
    <dbReference type="NCBI Taxonomy" id="718192"/>
    <lineage>
        <taxon>Bacteria</taxon>
        <taxon>Pseudomonadati</taxon>
        <taxon>Pseudomonadota</taxon>
        <taxon>Gammaproteobacteria</taxon>
        <taxon>Alteromonadales</taxon>
        <taxon>Colwelliaceae</taxon>
        <taxon>Litorilituus</taxon>
    </lineage>
</organism>
<evidence type="ECO:0000313" key="2">
    <source>
        <dbReference type="Proteomes" id="UP000290244"/>
    </source>
</evidence>
<gene>
    <name evidence="1" type="ORF">EMK97_12390</name>
</gene>
<dbReference type="AlphaFoldDB" id="A0A4P6P620"/>
<dbReference type="RefSeq" id="WP_130602626.1">
    <property type="nucleotide sequence ID" value="NZ_CP034759.1"/>
</dbReference>
<dbReference type="EMBL" id="CP034759">
    <property type="protein sequence ID" value="QBG36458.1"/>
    <property type="molecule type" value="Genomic_DNA"/>
</dbReference>
<evidence type="ECO:0000313" key="1">
    <source>
        <dbReference type="EMBL" id="QBG36458.1"/>
    </source>
</evidence>
<name>A0A4P6P620_9GAMM</name>
<dbReference type="InterPro" id="IPR037914">
    <property type="entry name" value="SpoVT-AbrB_sf"/>
</dbReference>
<evidence type="ECO:0008006" key="3">
    <source>
        <dbReference type="Google" id="ProtNLM"/>
    </source>
</evidence>
<protein>
    <recommendedName>
        <fullName evidence="3">AbrB/MazE/SpoVT family DNA-binding domain-containing protein</fullName>
    </recommendedName>
</protein>
<dbReference type="OrthoDB" id="5459182at2"/>
<dbReference type="KEGG" id="lsd:EMK97_12390"/>
<proteinExistence type="predicted"/>
<dbReference type="SUPFAM" id="SSF89447">
    <property type="entry name" value="AbrB/MazE/MraZ-like"/>
    <property type="match status" value="1"/>
</dbReference>
<sequence length="68" mass="7649">MIELTIEKVGDGFGVKLPGEVLSHLQAKAGERIFLEYMFNGSYRLAKHDEKVAEETLLIDGQMHEEDA</sequence>
<reference evidence="1 2" key="1">
    <citation type="submission" date="2018-12" db="EMBL/GenBank/DDBJ databases">
        <title>Complete genome of Litorilituus sediminis.</title>
        <authorList>
            <person name="Liu A."/>
            <person name="Rong J."/>
        </authorList>
    </citation>
    <scope>NUCLEOTIDE SEQUENCE [LARGE SCALE GENOMIC DNA]</scope>
    <source>
        <strain evidence="1 2">JCM 17549</strain>
    </source>
</reference>